<dbReference type="eggNOG" id="arCOG01590">
    <property type="taxonomic scope" value="Archaea"/>
</dbReference>
<dbReference type="SUPFAM" id="SSF56059">
    <property type="entry name" value="Glutathione synthetase ATP-binding domain-like"/>
    <property type="match status" value="1"/>
</dbReference>
<dbReference type="GO" id="GO:0046872">
    <property type="term" value="F:metal ion binding"/>
    <property type="evidence" value="ECO:0007669"/>
    <property type="project" value="InterPro"/>
</dbReference>
<accession>H2C6A1</accession>
<dbReference type="Pfam" id="PF02785">
    <property type="entry name" value="Biotin_carb_C"/>
    <property type="match status" value="1"/>
</dbReference>
<dbReference type="Pfam" id="PF02786">
    <property type="entry name" value="CPSase_L_D2"/>
    <property type="match status" value="1"/>
</dbReference>
<dbReference type="PANTHER" id="PTHR45007:SF1">
    <property type="entry name" value="CARBOXYLASE, PUTATIVE (AFU_ORTHOLOGUE AFUA_5G07570)-RELATED"/>
    <property type="match status" value="1"/>
</dbReference>
<dbReference type="PROSITE" id="PS50979">
    <property type="entry name" value="BC"/>
    <property type="match status" value="1"/>
</dbReference>
<dbReference type="InterPro" id="IPR011761">
    <property type="entry name" value="ATP-grasp"/>
</dbReference>
<keyword evidence="4 5" id="KW-0067">ATP-binding</keyword>
<dbReference type="HOGENOM" id="CLU_000395_3_2_2"/>
<keyword evidence="9" id="KW-1185">Reference proteome</keyword>
<comment type="cofactor">
    <cofactor evidence="1">
        <name>Co(2+)</name>
        <dbReference type="ChEBI" id="CHEBI:48828"/>
    </cofactor>
</comment>
<organism evidence="8 9">
    <name type="scientific">Metallosphaera yellowstonensis MK1</name>
    <dbReference type="NCBI Taxonomy" id="671065"/>
    <lineage>
        <taxon>Archaea</taxon>
        <taxon>Thermoproteota</taxon>
        <taxon>Thermoprotei</taxon>
        <taxon>Sulfolobales</taxon>
        <taxon>Sulfolobaceae</taxon>
        <taxon>Metallosphaera</taxon>
    </lineage>
</organism>
<dbReference type="PANTHER" id="PTHR45007">
    <property type="entry name" value="CARBOXYLASE, PUTATIVE (AFU_ORTHOLOGUE AFUA_5G07570)-RELATED"/>
    <property type="match status" value="1"/>
</dbReference>
<dbReference type="RefSeq" id="WP_009073273.1">
    <property type="nucleotide sequence ID" value="NZ_JH597768.1"/>
</dbReference>
<evidence type="ECO:0000256" key="5">
    <source>
        <dbReference type="PROSITE-ProRule" id="PRU00409"/>
    </source>
</evidence>
<dbReference type="FunFam" id="3.40.50.20:FF:000010">
    <property type="entry name" value="Propionyl-CoA carboxylase subunit alpha"/>
    <property type="match status" value="1"/>
</dbReference>
<evidence type="ECO:0000256" key="4">
    <source>
        <dbReference type="ARBA" id="ARBA00022840"/>
    </source>
</evidence>
<reference evidence="8 9" key="1">
    <citation type="submission" date="2012-01" db="EMBL/GenBank/DDBJ databases">
        <title>Improved High-Quality Draft sequence of Metallosphaera yellowstonensis MK1.</title>
        <authorList>
            <consortium name="US DOE Joint Genome Institute"/>
            <person name="Lucas S."/>
            <person name="Han J."/>
            <person name="Cheng J.-F."/>
            <person name="Goodwin L."/>
            <person name="Pitluck S."/>
            <person name="Peters L."/>
            <person name="Teshima H."/>
            <person name="Detter J.C."/>
            <person name="Han C."/>
            <person name="Tapia R."/>
            <person name="Land M."/>
            <person name="Hauser L."/>
            <person name="Kyrpides N."/>
            <person name="Kozubal M."/>
            <person name="Macur R.E."/>
            <person name="Jay Z."/>
            <person name="Inskeep W."/>
            <person name="Woyke T."/>
        </authorList>
    </citation>
    <scope>NUCLEOTIDE SEQUENCE [LARGE SCALE GENOMIC DNA]</scope>
    <source>
        <strain evidence="8 9">MK1</strain>
    </source>
</reference>
<sequence>MPPFGKVLVANRGEIAVRVMKAVKEMGMKAVAVYSEADKYALHVRYADEAYYIGASPALESYLNISHIIDAAEKAHADAVHPGYGFLSENADFAEAVEKAGMTYIGPSAEVMRKIKDKLDGKRYAQLSGVPIAPGSDGPVGTIDEALKIAEKIGYPIMVKAASGGGGVGITKVDTPDQLIDVWERNKRMALQAFGKSDLYIEKAAVNPRHIEFQLIGDKYGSYVVAWERECTIQRRNQKLIEEAPSPAITMEERSRMFEPIMKFGKLIDYFTLGTFETVFSDTSREFYFLELNKRLQVEHPVTEMIFRLDLVKLQIRLAAGEHLPFTQEELNRRAKGSAIEFRINSEDPLNNFTGSSGFITYYREPTGPGVRVDSGVEAGSWVPPFYDSLISKLIVYGEDRQTAVTTAMRALDDYKIGGVKTTIPLYKLIMRDPDFMEGKFSTAYISQKFDSMKEALKKREEMLASLATVVHARGLMRKKGIPSTPQERQGRSSNWKNYGIVLQSSPRVMWG</sequence>
<dbReference type="InterPro" id="IPR011054">
    <property type="entry name" value="Rudment_hybrid_motif"/>
</dbReference>
<dbReference type="InterPro" id="IPR005482">
    <property type="entry name" value="Biotin_COase_C"/>
</dbReference>
<dbReference type="STRING" id="671065.MetMK1DRAFT_00020780"/>
<dbReference type="PROSITE" id="PS50975">
    <property type="entry name" value="ATP_GRASP"/>
    <property type="match status" value="1"/>
</dbReference>
<keyword evidence="2" id="KW-0436">Ligase</keyword>
<dbReference type="InterPro" id="IPR016185">
    <property type="entry name" value="PreATP-grasp_dom_sf"/>
</dbReference>
<dbReference type="GO" id="GO:0016874">
    <property type="term" value="F:ligase activity"/>
    <property type="evidence" value="ECO:0007669"/>
    <property type="project" value="UniProtKB-KW"/>
</dbReference>
<dbReference type="SUPFAM" id="SSF52440">
    <property type="entry name" value="PreATP-grasp domain"/>
    <property type="match status" value="1"/>
</dbReference>
<dbReference type="InterPro" id="IPR005481">
    <property type="entry name" value="BC-like_N"/>
</dbReference>
<protein>
    <submittedName>
        <fullName evidence="8">Acetyl/propionyl-CoA carboxylase, alpha subunit</fullName>
    </submittedName>
</protein>
<dbReference type="OrthoDB" id="31083at2157"/>
<dbReference type="SMART" id="SM00878">
    <property type="entry name" value="Biotin_carb_C"/>
    <property type="match status" value="1"/>
</dbReference>
<dbReference type="AlphaFoldDB" id="H2C6A1"/>
<feature type="domain" description="ATP-grasp" evidence="6">
    <location>
        <begin position="122"/>
        <end position="320"/>
    </location>
</feature>
<evidence type="ECO:0000256" key="2">
    <source>
        <dbReference type="ARBA" id="ARBA00022598"/>
    </source>
</evidence>
<dbReference type="InterPro" id="IPR005479">
    <property type="entry name" value="CPAse_ATP-bd"/>
</dbReference>
<dbReference type="EMBL" id="JH597768">
    <property type="protein sequence ID" value="EHP69328.1"/>
    <property type="molecule type" value="Genomic_DNA"/>
</dbReference>
<keyword evidence="3 5" id="KW-0547">Nucleotide-binding</keyword>
<name>H2C6A1_9CREN</name>
<evidence type="ECO:0000256" key="1">
    <source>
        <dbReference type="ARBA" id="ARBA00001941"/>
    </source>
</evidence>
<dbReference type="Proteomes" id="UP000003980">
    <property type="component" value="Unassembled WGS sequence"/>
</dbReference>
<evidence type="ECO:0000313" key="9">
    <source>
        <dbReference type="Proteomes" id="UP000003980"/>
    </source>
</evidence>
<dbReference type="GO" id="GO:0005524">
    <property type="term" value="F:ATP binding"/>
    <property type="evidence" value="ECO:0007669"/>
    <property type="project" value="UniProtKB-UniRule"/>
</dbReference>
<evidence type="ECO:0000259" key="7">
    <source>
        <dbReference type="PROSITE" id="PS50979"/>
    </source>
</evidence>
<evidence type="ECO:0000313" key="8">
    <source>
        <dbReference type="EMBL" id="EHP69328.1"/>
    </source>
</evidence>
<proteinExistence type="predicted"/>
<dbReference type="Gene3D" id="3.30.470.20">
    <property type="entry name" value="ATP-grasp fold, B domain"/>
    <property type="match status" value="1"/>
</dbReference>
<gene>
    <name evidence="8" type="ORF">MetMK1DRAFT_00020780</name>
</gene>
<evidence type="ECO:0000259" key="6">
    <source>
        <dbReference type="PROSITE" id="PS50975"/>
    </source>
</evidence>
<dbReference type="SUPFAM" id="SSF51246">
    <property type="entry name" value="Rudiment single hybrid motif"/>
    <property type="match status" value="1"/>
</dbReference>
<dbReference type="Pfam" id="PF00289">
    <property type="entry name" value="Biotin_carb_N"/>
    <property type="match status" value="1"/>
</dbReference>
<evidence type="ECO:0000256" key="3">
    <source>
        <dbReference type="ARBA" id="ARBA00022741"/>
    </source>
</evidence>
<dbReference type="PROSITE" id="PS00866">
    <property type="entry name" value="CPSASE_1"/>
    <property type="match status" value="1"/>
</dbReference>
<dbReference type="InterPro" id="IPR011764">
    <property type="entry name" value="Biotin_carboxylation_dom"/>
</dbReference>
<feature type="domain" description="Biotin carboxylation" evidence="7">
    <location>
        <begin position="3"/>
        <end position="451"/>
    </location>
</feature>